<dbReference type="RefSeq" id="WP_184475981.1">
    <property type="nucleotide sequence ID" value="NZ_JACHIV010000001.1"/>
</dbReference>
<dbReference type="Proteomes" id="UP000580474">
    <property type="component" value="Unassembled WGS sequence"/>
</dbReference>
<comment type="caution">
    <text evidence="2">The sequence shown here is derived from an EMBL/GenBank/DDBJ whole genome shotgun (WGS) entry which is preliminary data.</text>
</comment>
<gene>
    <name evidence="2" type="ORF">BJ969_000015</name>
</gene>
<evidence type="ECO:0000313" key="2">
    <source>
        <dbReference type="EMBL" id="MBB5066927.1"/>
    </source>
</evidence>
<organism evidence="2 3">
    <name type="scientific">Saccharopolyspora gloriosae</name>
    <dbReference type="NCBI Taxonomy" id="455344"/>
    <lineage>
        <taxon>Bacteria</taxon>
        <taxon>Bacillati</taxon>
        <taxon>Actinomycetota</taxon>
        <taxon>Actinomycetes</taxon>
        <taxon>Pseudonocardiales</taxon>
        <taxon>Pseudonocardiaceae</taxon>
        <taxon>Saccharopolyspora</taxon>
    </lineage>
</organism>
<feature type="region of interest" description="Disordered" evidence="1">
    <location>
        <begin position="64"/>
        <end position="91"/>
    </location>
</feature>
<dbReference type="AlphaFoldDB" id="A0A840NF81"/>
<name>A0A840NF81_9PSEU</name>
<feature type="compositionally biased region" description="Acidic residues" evidence="1">
    <location>
        <begin position="81"/>
        <end position="91"/>
    </location>
</feature>
<reference evidence="2 3" key="1">
    <citation type="submission" date="2020-08" db="EMBL/GenBank/DDBJ databases">
        <title>Sequencing the genomes of 1000 actinobacteria strains.</title>
        <authorList>
            <person name="Klenk H.-P."/>
        </authorList>
    </citation>
    <scope>NUCLEOTIDE SEQUENCE [LARGE SCALE GENOMIC DNA]</scope>
    <source>
        <strain evidence="2 3">DSM 45582</strain>
    </source>
</reference>
<evidence type="ECO:0000313" key="3">
    <source>
        <dbReference type="Proteomes" id="UP000580474"/>
    </source>
</evidence>
<evidence type="ECO:0000256" key="1">
    <source>
        <dbReference type="SAM" id="MobiDB-lite"/>
    </source>
</evidence>
<keyword evidence="3" id="KW-1185">Reference proteome</keyword>
<dbReference type="EMBL" id="JACHIV010000001">
    <property type="protein sequence ID" value="MBB5066927.1"/>
    <property type="molecule type" value="Genomic_DNA"/>
</dbReference>
<proteinExistence type="predicted"/>
<protein>
    <submittedName>
        <fullName evidence="2">Uncharacterized protein</fullName>
    </submittedName>
</protein>
<sequence>MPTVRIHPIQLDFKHSGGGQVCNLCGAQEKWASAAQPTVQGAAYDRSLHLAHLVTEHLADVQGTFSNAERGKEKSITDNAPTDEPDETPAE</sequence>
<accession>A0A840NF81</accession>